<proteinExistence type="predicted"/>
<dbReference type="PANTHER" id="PTHR35866:SF1">
    <property type="entry name" value="YKGJ FAMILY CYSTEINE CLUSTER PROTEIN"/>
    <property type="match status" value="1"/>
</dbReference>
<dbReference type="AlphaFoldDB" id="A0A7V1LLU3"/>
<comment type="caution">
    <text evidence="1">The sequence shown here is derived from an EMBL/GenBank/DDBJ whole genome shotgun (WGS) entry which is preliminary data.</text>
</comment>
<dbReference type="EMBL" id="DRLD01000185">
    <property type="protein sequence ID" value="HED10373.1"/>
    <property type="molecule type" value="Genomic_DNA"/>
</dbReference>
<reference evidence="1" key="1">
    <citation type="journal article" date="2020" name="mSystems">
        <title>Genome- and Community-Level Interaction Insights into Carbon Utilization and Element Cycling Functions of Hydrothermarchaeota in Hydrothermal Sediment.</title>
        <authorList>
            <person name="Zhou Z."/>
            <person name="Liu Y."/>
            <person name="Xu W."/>
            <person name="Pan J."/>
            <person name="Luo Z.H."/>
            <person name="Li M."/>
        </authorList>
    </citation>
    <scope>NUCLEOTIDE SEQUENCE [LARGE SCALE GENOMIC DNA]</scope>
    <source>
        <strain evidence="1">HyVt-456</strain>
    </source>
</reference>
<organism evidence="1">
    <name type="scientific">Caldithrix abyssi</name>
    <dbReference type="NCBI Taxonomy" id="187145"/>
    <lineage>
        <taxon>Bacteria</taxon>
        <taxon>Pseudomonadati</taxon>
        <taxon>Calditrichota</taxon>
        <taxon>Calditrichia</taxon>
        <taxon>Calditrichales</taxon>
        <taxon>Calditrichaceae</taxon>
        <taxon>Caldithrix</taxon>
    </lineage>
</organism>
<name>A0A7V1LLU3_CALAY</name>
<dbReference type="PANTHER" id="PTHR35866">
    <property type="entry name" value="PUTATIVE-RELATED"/>
    <property type="match status" value="1"/>
</dbReference>
<protein>
    <submittedName>
        <fullName evidence="1">YkgJ family cysteine cluster protein</fullName>
    </submittedName>
</protein>
<accession>A0A7V1LLU3</accession>
<dbReference type="Proteomes" id="UP000886005">
    <property type="component" value="Unassembled WGS sequence"/>
</dbReference>
<sequence>MKDGKRFPVVEENYRFECTLCGNCCTGDQRVWLNPADLMRMALFLGYGHTSELFRQNVVLLDEGENGAWRPRILFKSYKKLRFCPFLENHLDDRGRITGLCRLHPKYKPLICRLAPLGRVWDAETGSEQWLFVKPAPDCPGVNSSRLNSLRETLQQYGSEIEEETAFLKKLQHFLEMKSEPEAYQELFYFIVKRKGEGDKR</sequence>
<gene>
    <name evidence="1" type="ORF">ENJ10_06770</name>
</gene>
<evidence type="ECO:0000313" key="1">
    <source>
        <dbReference type="EMBL" id="HED10373.1"/>
    </source>
</evidence>